<dbReference type="eggNOG" id="ENOG502SP2U">
    <property type="taxonomic scope" value="Eukaryota"/>
</dbReference>
<dbReference type="PhylomeDB" id="K6V116"/>
<name>K6V116_PLACD</name>
<feature type="coiled-coil region" evidence="1">
    <location>
        <begin position="35"/>
        <end position="62"/>
    </location>
</feature>
<dbReference type="RefSeq" id="XP_004224737.1">
    <property type="nucleotide sequence ID" value="XM_004224689.1"/>
</dbReference>
<accession>K6V116</accession>
<dbReference type="EMBL" id="DF157106">
    <property type="protein sequence ID" value="GAB68790.1"/>
    <property type="molecule type" value="Genomic_DNA"/>
</dbReference>
<evidence type="ECO:0000313" key="3">
    <source>
        <dbReference type="Proteomes" id="UP000006319"/>
    </source>
</evidence>
<dbReference type="OMA" id="SVIWHGS"/>
<gene>
    <name evidence="2" type="ORF">PCYB_142180</name>
</gene>
<organism evidence="2 3">
    <name type="scientific">Plasmodium cynomolgi (strain B)</name>
    <dbReference type="NCBI Taxonomy" id="1120755"/>
    <lineage>
        <taxon>Eukaryota</taxon>
        <taxon>Sar</taxon>
        <taxon>Alveolata</taxon>
        <taxon>Apicomplexa</taxon>
        <taxon>Aconoidasida</taxon>
        <taxon>Haemosporida</taxon>
        <taxon>Plasmodiidae</taxon>
        <taxon>Plasmodium</taxon>
        <taxon>Plasmodium (Plasmodium)</taxon>
    </lineage>
</organism>
<keyword evidence="3" id="KW-1185">Reference proteome</keyword>
<keyword evidence="1" id="KW-0175">Coiled coil</keyword>
<evidence type="ECO:0000313" key="2">
    <source>
        <dbReference type="EMBL" id="GAB68790.1"/>
    </source>
</evidence>
<dbReference type="OrthoDB" id="5307821at2759"/>
<dbReference type="AlphaFoldDB" id="K6V116"/>
<protein>
    <submittedName>
        <fullName evidence="2">Uncharacterized protein</fullName>
    </submittedName>
</protein>
<evidence type="ECO:0000256" key="1">
    <source>
        <dbReference type="SAM" id="Coils"/>
    </source>
</evidence>
<proteinExistence type="predicted"/>
<dbReference type="Proteomes" id="UP000006319">
    <property type="component" value="Chromosome 14"/>
</dbReference>
<reference evidence="2 3" key="1">
    <citation type="journal article" date="2012" name="Nat. Genet.">
        <title>Plasmodium cynomolgi genome sequences provide insight into Plasmodium vivax and the monkey malaria clade.</title>
        <authorList>
            <person name="Tachibana S."/>
            <person name="Sullivan S.A."/>
            <person name="Kawai S."/>
            <person name="Nakamura S."/>
            <person name="Kim H.R."/>
            <person name="Goto N."/>
            <person name="Arisue N."/>
            <person name="Palacpac N.M.Q."/>
            <person name="Honma H."/>
            <person name="Yagi M."/>
            <person name="Tougan T."/>
            <person name="Katakai Y."/>
            <person name="Kaneko O."/>
            <person name="Mita T."/>
            <person name="Kita K."/>
            <person name="Yasutomi Y."/>
            <person name="Sutton P.L."/>
            <person name="Shakhbatyan R."/>
            <person name="Horii T."/>
            <person name="Yasunaga T."/>
            <person name="Barnwell J.W."/>
            <person name="Escalante A.A."/>
            <person name="Carlton J.M."/>
            <person name="Tanabe K."/>
        </authorList>
    </citation>
    <scope>NUCLEOTIDE SEQUENCE [LARGE SCALE GENOMIC DNA]</scope>
    <source>
        <strain evidence="2 3">B</strain>
    </source>
</reference>
<dbReference type="KEGG" id="pcy:PCYB_142180"/>
<dbReference type="VEuPathDB" id="PlasmoDB:PCYB_142180"/>
<sequence length="269" mass="32183">MLLTLRWTEKYFHHLSLNNEMKYKNVEIYQRYYMFNQMRGKKNRKKRERANLNDEQKKTKLKVPPVRLEDRTTVCEPPTVISKNIKKEIMKVCVGKERTRRHFKFRNKYRLSKLLGLTHDTENIKEKKKNPSTFVTPLTKLQHEATLPRTMHHDRFSFPHSFQYSVIWHGSSIVDHEENNICFFSSYIRDLSLSARERKKVTDILGEERVDKTNEIIFLESNFFNTYNHNAAYLGDVVQFLMRRGRKNPIRYVAKVKCQSVGPRKCVHA</sequence>
<dbReference type="GeneID" id="14695168"/>